<evidence type="ECO:0000313" key="2">
    <source>
        <dbReference type="Proteomes" id="UP001154282"/>
    </source>
</evidence>
<reference evidence="1" key="1">
    <citation type="submission" date="2022-08" db="EMBL/GenBank/DDBJ databases">
        <authorList>
            <person name="Gutierrez-Valencia J."/>
        </authorList>
    </citation>
    <scope>NUCLEOTIDE SEQUENCE</scope>
</reference>
<name>A0AAV0RWV6_9ROSI</name>
<accession>A0AAV0RWV6</accession>
<comment type="caution">
    <text evidence="1">The sequence shown here is derived from an EMBL/GenBank/DDBJ whole genome shotgun (WGS) entry which is preliminary data.</text>
</comment>
<dbReference type="EMBL" id="CAMGYJ010000011">
    <property type="protein sequence ID" value="CAI0561054.1"/>
    <property type="molecule type" value="Genomic_DNA"/>
</dbReference>
<protein>
    <submittedName>
        <fullName evidence="1">Uncharacterized protein</fullName>
    </submittedName>
</protein>
<evidence type="ECO:0000313" key="1">
    <source>
        <dbReference type="EMBL" id="CAI0561054.1"/>
    </source>
</evidence>
<dbReference type="Proteomes" id="UP001154282">
    <property type="component" value="Unassembled WGS sequence"/>
</dbReference>
<proteinExistence type="predicted"/>
<gene>
    <name evidence="1" type="ORF">LITE_LOCUS49914</name>
</gene>
<sequence>MGHYVNFGTHHLNVCDPNLRHWLLHDIMGIAQDRAIINTNQTLRRQSFYNKKKRMVVMLKLLVLWYMIHD</sequence>
<dbReference type="AlphaFoldDB" id="A0AAV0RWV6"/>
<keyword evidence="2" id="KW-1185">Reference proteome</keyword>
<organism evidence="1 2">
    <name type="scientific">Linum tenue</name>
    <dbReference type="NCBI Taxonomy" id="586396"/>
    <lineage>
        <taxon>Eukaryota</taxon>
        <taxon>Viridiplantae</taxon>
        <taxon>Streptophyta</taxon>
        <taxon>Embryophyta</taxon>
        <taxon>Tracheophyta</taxon>
        <taxon>Spermatophyta</taxon>
        <taxon>Magnoliopsida</taxon>
        <taxon>eudicotyledons</taxon>
        <taxon>Gunneridae</taxon>
        <taxon>Pentapetalae</taxon>
        <taxon>rosids</taxon>
        <taxon>fabids</taxon>
        <taxon>Malpighiales</taxon>
        <taxon>Linaceae</taxon>
        <taxon>Linum</taxon>
    </lineage>
</organism>